<dbReference type="GO" id="GO:0017089">
    <property type="term" value="F:glycolipid transfer activity"/>
    <property type="evidence" value="ECO:0007669"/>
    <property type="project" value="TreeGrafter"/>
</dbReference>
<keyword evidence="7" id="KW-1185">Reference proteome</keyword>
<dbReference type="GO" id="GO:0030288">
    <property type="term" value="C:outer membrane-bounded periplasmic space"/>
    <property type="evidence" value="ECO:0007669"/>
    <property type="project" value="TreeGrafter"/>
</dbReference>
<keyword evidence="1 4" id="KW-0813">Transport</keyword>
<accession>A0A4Y7XBT2</accession>
<dbReference type="PANTHER" id="PTHR36504">
    <property type="entry name" value="LIPOPOLYSACCHARIDE EXPORT SYSTEM PROTEIN LPTA"/>
    <property type="match status" value="1"/>
</dbReference>
<organism evidence="6 7">
    <name type="scientific">Alkanindiges illinoisensis</name>
    <dbReference type="NCBI Taxonomy" id="197183"/>
    <lineage>
        <taxon>Bacteria</taxon>
        <taxon>Pseudomonadati</taxon>
        <taxon>Pseudomonadota</taxon>
        <taxon>Gammaproteobacteria</taxon>
        <taxon>Moraxellales</taxon>
        <taxon>Moraxellaceae</taxon>
        <taxon>Alkanindiges</taxon>
    </lineage>
</organism>
<dbReference type="Proteomes" id="UP000297834">
    <property type="component" value="Unassembled WGS sequence"/>
</dbReference>
<comment type="subcellular location">
    <subcellularLocation>
        <location evidence="4">Periplasm</location>
    </subcellularLocation>
</comment>
<evidence type="ECO:0000256" key="4">
    <source>
        <dbReference type="HAMAP-Rule" id="MF_01914"/>
    </source>
</evidence>
<dbReference type="InterPro" id="IPR005653">
    <property type="entry name" value="OstA-like_N"/>
</dbReference>
<dbReference type="Pfam" id="PF03968">
    <property type="entry name" value="LptD_N"/>
    <property type="match status" value="1"/>
</dbReference>
<comment type="similarity">
    <text evidence="4">Belongs to the LptA family.</text>
</comment>
<dbReference type="OrthoDB" id="9795964at2"/>
<dbReference type="GO" id="GO:0001530">
    <property type="term" value="F:lipopolysaccharide binding"/>
    <property type="evidence" value="ECO:0007669"/>
    <property type="project" value="InterPro"/>
</dbReference>
<dbReference type="Gene3D" id="2.60.450.10">
    <property type="entry name" value="Lipopolysaccharide (LPS) transport protein A like domain"/>
    <property type="match status" value="1"/>
</dbReference>
<dbReference type="InterPro" id="IPR052037">
    <property type="entry name" value="LPS_export_LptA"/>
</dbReference>
<feature type="chain" id="PRO_5021521846" description="Lipopolysaccharide export system protein LptA" evidence="4">
    <location>
        <begin position="45"/>
        <end position="195"/>
    </location>
</feature>
<dbReference type="GO" id="GO:0015920">
    <property type="term" value="P:lipopolysaccharide transport"/>
    <property type="evidence" value="ECO:0007669"/>
    <property type="project" value="UniProtKB-UniRule"/>
</dbReference>
<evidence type="ECO:0000259" key="5">
    <source>
        <dbReference type="Pfam" id="PF03968"/>
    </source>
</evidence>
<dbReference type="GO" id="GO:0009279">
    <property type="term" value="C:cell outer membrane"/>
    <property type="evidence" value="ECO:0007669"/>
    <property type="project" value="TreeGrafter"/>
</dbReference>
<evidence type="ECO:0000313" key="6">
    <source>
        <dbReference type="EMBL" id="TEU26118.1"/>
    </source>
</evidence>
<name>A0A4Y7XBT2_9GAMM</name>
<feature type="domain" description="Organic solvent tolerance-like N-terminal" evidence="5">
    <location>
        <begin position="55"/>
        <end position="163"/>
    </location>
</feature>
<comment type="function">
    <text evidence="4">Involved in the assembly of lipopolysaccharide (LPS). Required for the translocation of LPS from the inner membrane to the outer membrane. May form a bridge between the inner membrane and the outer membrane, via interactions with LptC and LptD, thereby facilitating LPS transfer across the periplasm.</text>
</comment>
<protein>
    <recommendedName>
        <fullName evidence="4">Lipopolysaccharide export system protein LptA</fullName>
    </recommendedName>
</protein>
<proteinExistence type="inferred from homology"/>
<dbReference type="NCBIfam" id="TIGR03002">
    <property type="entry name" value="outer_YhbN_LptA"/>
    <property type="match status" value="1"/>
</dbReference>
<comment type="subunit">
    <text evidence="4">Component of the lipopolysaccharide transport and assembly complex.</text>
</comment>
<dbReference type="EMBL" id="SNTY01000031">
    <property type="protein sequence ID" value="TEU26118.1"/>
    <property type="molecule type" value="Genomic_DNA"/>
</dbReference>
<dbReference type="PANTHER" id="PTHR36504:SF1">
    <property type="entry name" value="LIPOPOLYSACCHARIDE EXPORT SYSTEM PROTEIN LPTA"/>
    <property type="match status" value="1"/>
</dbReference>
<dbReference type="AlphaFoldDB" id="A0A4Y7XBT2"/>
<evidence type="ECO:0000256" key="2">
    <source>
        <dbReference type="ARBA" id="ARBA00022729"/>
    </source>
</evidence>
<dbReference type="InterPro" id="IPR014340">
    <property type="entry name" value="LptA"/>
</dbReference>
<reference evidence="6 7" key="1">
    <citation type="submission" date="2019-03" db="EMBL/GenBank/DDBJ databases">
        <title>Alkanindiges illinoisensis: a potential pathogenic isolated from ascites of a gastric cancer patient with abdominal metastasis.</title>
        <authorList>
            <person name="Hu X."/>
            <person name="Yang B."/>
            <person name="Yan X."/>
            <person name="Lin L."/>
            <person name="Zhao H."/>
            <person name="Zhou F."/>
            <person name="Su B."/>
            <person name="Chen J."/>
            <person name="Rui Y."/>
            <person name="Wang Q."/>
            <person name="Zheng L."/>
        </authorList>
    </citation>
    <scope>NUCLEOTIDE SEQUENCE [LARGE SCALE GENOMIC DNA]</scope>
    <source>
        <strain evidence="6 7">NFYY 23406</strain>
    </source>
</reference>
<comment type="caution">
    <text evidence="6">The sequence shown here is derived from an EMBL/GenBank/DDBJ whole genome shotgun (WGS) entry which is preliminary data.</text>
</comment>
<feature type="signal peptide" evidence="4">
    <location>
        <begin position="1"/>
        <end position="44"/>
    </location>
</feature>
<dbReference type="STRING" id="1120977.GCA_000619845_00778"/>
<evidence type="ECO:0000313" key="7">
    <source>
        <dbReference type="Proteomes" id="UP000297834"/>
    </source>
</evidence>
<evidence type="ECO:0000256" key="3">
    <source>
        <dbReference type="ARBA" id="ARBA00022764"/>
    </source>
</evidence>
<sequence precursor="true">MHLLPAPKFCLATTTGPFIKAMQRSALALLLASATLGTATPVLALPSDSNQTITLEADRATYNEKTGITTYTGNVIIQQGTIKIQADSLVATLNKNRQIQQVTAKGRPAKFQQQISAEKGIARGEGQTIVYNSETGIITMTGKAYLFQDGASFRGNTLRYSISGGDIEASGGSQGRIQIIIPPSATQNQSKVKSK</sequence>
<dbReference type="HAMAP" id="MF_01914">
    <property type="entry name" value="LPS_assembly_LptA"/>
    <property type="match status" value="1"/>
</dbReference>
<keyword evidence="3 4" id="KW-0574">Periplasm</keyword>
<gene>
    <name evidence="4 6" type="primary">lptA</name>
    <name evidence="6" type="ORF">E2B99_08585</name>
</gene>
<evidence type="ECO:0000256" key="1">
    <source>
        <dbReference type="ARBA" id="ARBA00022448"/>
    </source>
</evidence>
<dbReference type="GO" id="GO:0043165">
    <property type="term" value="P:Gram-negative-bacterium-type cell outer membrane assembly"/>
    <property type="evidence" value="ECO:0007669"/>
    <property type="project" value="UniProtKB-UniRule"/>
</dbReference>
<keyword evidence="2 4" id="KW-0732">Signal</keyword>